<keyword evidence="7" id="KW-1185">Reference proteome</keyword>
<dbReference type="GO" id="GO:0005351">
    <property type="term" value="F:carbohydrate:proton symporter activity"/>
    <property type="evidence" value="ECO:0007669"/>
    <property type="project" value="TreeGrafter"/>
</dbReference>
<reference evidence="6" key="1">
    <citation type="submission" date="2022-11" db="EMBL/GenBank/DDBJ databases">
        <authorList>
            <person name="Petersen C."/>
        </authorList>
    </citation>
    <scope>NUCLEOTIDE SEQUENCE</scope>
    <source>
        <strain evidence="6">IBT 23319</strain>
    </source>
</reference>
<evidence type="ECO:0000256" key="1">
    <source>
        <dbReference type="ARBA" id="ARBA00004141"/>
    </source>
</evidence>
<keyword evidence="4 5" id="KW-0472">Membrane</keyword>
<comment type="caution">
    <text evidence="6">The sequence shown here is derived from an EMBL/GenBank/DDBJ whole genome shotgun (WGS) entry which is preliminary data.</text>
</comment>
<dbReference type="OrthoDB" id="4142200at2759"/>
<protein>
    <recommendedName>
        <fullName evidence="8">Major facilitator superfamily (MFS) profile domain-containing protein</fullName>
    </recommendedName>
</protein>
<gene>
    <name evidence="6" type="ORF">N7469_000038</name>
</gene>
<dbReference type="RefSeq" id="XP_056504715.1">
    <property type="nucleotide sequence ID" value="XM_056638958.1"/>
</dbReference>
<dbReference type="Pfam" id="PF00083">
    <property type="entry name" value="Sugar_tr"/>
    <property type="match status" value="1"/>
</dbReference>
<evidence type="ECO:0000313" key="6">
    <source>
        <dbReference type="EMBL" id="KAJ5241711.1"/>
    </source>
</evidence>
<dbReference type="PANTHER" id="PTHR48022">
    <property type="entry name" value="PLASTIDIC GLUCOSE TRANSPORTER 4"/>
    <property type="match status" value="1"/>
</dbReference>
<feature type="transmembrane region" description="Helical" evidence="5">
    <location>
        <begin position="120"/>
        <end position="137"/>
    </location>
</feature>
<evidence type="ECO:0000256" key="5">
    <source>
        <dbReference type="SAM" id="Phobius"/>
    </source>
</evidence>
<dbReference type="GeneID" id="81378125"/>
<dbReference type="PANTHER" id="PTHR48022:SF7">
    <property type="entry name" value="MAJOR FACILITATOR SUPERFAMILY (MFS) PROFILE DOMAIN-CONTAINING PROTEIN-RELATED"/>
    <property type="match status" value="1"/>
</dbReference>
<dbReference type="InterPro" id="IPR005828">
    <property type="entry name" value="MFS_sugar_transport-like"/>
</dbReference>
<evidence type="ECO:0000256" key="4">
    <source>
        <dbReference type="ARBA" id="ARBA00023136"/>
    </source>
</evidence>
<reference evidence="6" key="2">
    <citation type="journal article" date="2023" name="IMA Fungus">
        <title>Comparative genomic study of the Penicillium genus elucidates a diverse pangenome and 15 lateral gene transfer events.</title>
        <authorList>
            <person name="Petersen C."/>
            <person name="Sorensen T."/>
            <person name="Nielsen M.R."/>
            <person name="Sondergaard T.E."/>
            <person name="Sorensen J.L."/>
            <person name="Fitzpatrick D.A."/>
            <person name="Frisvad J.C."/>
            <person name="Nielsen K.L."/>
        </authorList>
    </citation>
    <scope>NUCLEOTIDE SEQUENCE</scope>
    <source>
        <strain evidence="6">IBT 23319</strain>
    </source>
</reference>
<dbReference type="GO" id="GO:0016020">
    <property type="term" value="C:membrane"/>
    <property type="evidence" value="ECO:0007669"/>
    <property type="project" value="UniProtKB-SubCell"/>
</dbReference>
<evidence type="ECO:0000256" key="2">
    <source>
        <dbReference type="ARBA" id="ARBA00022692"/>
    </source>
</evidence>
<comment type="subcellular location">
    <subcellularLocation>
        <location evidence="1">Membrane</location>
        <topology evidence="1">Multi-pass membrane protein</topology>
    </subcellularLocation>
</comment>
<evidence type="ECO:0000256" key="3">
    <source>
        <dbReference type="ARBA" id="ARBA00022989"/>
    </source>
</evidence>
<organism evidence="6 7">
    <name type="scientific">Penicillium citrinum</name>
    <dbReference type="NCBI Taxonomy" id="5077"/>
    <lineage>
        <taxon>Eukaryota</taxon>
        <taxon>Fungi</taxon>
        <taxon>Dikarya</taxon>
        <taxon>Ascomycota</taxon>
        <taxon>Pezizomycotina</taxon>
        <taxon>Eurotiomycetes</taxon>
        <taxon>Eurotiomycetidae</taxon>
        <taxon>Eurotiales</taxon>
        <taxon>Aspergillaceae</taxon>
        <taxon>Penicillium</taxon>
    </lineage>
</organism>
<dbReference type="InterPro" id="IPR050360">
    <property type="entry name" value="MFS_Sugar_Transporters"/>
</dbReference>
<dbReference type="AlphaFoldDB" id="A0A9W9PC71"/>
<proteinExistence type="predicted"/>
<accession>A0A9W9PC71</accession>
<sequence>MSLASHIRSWITSILYMEQQLDQVWKRYSGTRLMGGYGSPEPPGGLNHVAEESWSITSTPVKMPLLHLVGDRSLGSIPPELFPLRLRGKAVALATASNLMFNFALSYFTPPAFVNIKWKSYLIFGAFSFAMALHVFFRFPETAGKTLEEVEGLLKEGRAPWRAAAKERDLENEARACLHAQEKSEEAIHVDCLNLFPSRS</sequence>
<evidence type="ECO:0008006" key="8">
    <source>
        <dbReference type="Google" id="ProtNLM"/>
    </source>
</evidence>
<dbReference type="EMBL" id="JAPQKT010000001">
    <property type="protein sequence ID" value="KAJ5241711.1"/>
    <property type="molecule type" value="Genomic_DNA"/>
</dbReference>
<name>A0A9W9PC71_PENCI</name>
<dbReference type="Gene3D" id="1.20.1250.20">
    <property type="entry name" value="MFS general substrate transporter like domains"/>
    <property type="match status" value="1"/>
</dbReference>
<dbReference type="SUPFAM" id="SSF103473">
    <property type="entry name" value="MFS general substrate transporter"/>
    <property type="match status" value="1"/>
</dbReference>
<dbReference type="InterPro" id="IPR036259">
    <property type="entry name" value="MFS_trans_sf"/>
</dbReference>
<feature type="transmembrane region" description="Helical" evidence="5">
    <location>
        <begin position="90"/>
        <end position="108"/>
    </location>
</feature>
<keyword evidence="2 5" id="KW-0812">Transmembrane</keyword>
<keyword evidence="3 5" id="KW-1133">Transmembrane helix</keyword>
<dbReference type="Proteomes" id="UP001147733">
    <property type="component" value="Unassembled WGS sequence"/>
</dbReference>
<evidence type="ECO:0000313" key="7">
    <source>
        <dbReference type="Proteomes" id="UP001147733"/>
    </source>
</evidence>